<feature type="repeat" description="WD" evidence="3">
    <location>
        <begin position="159"/>
        <end position="200"/>
    </location>
</feature>
<reference evidence="4" key="1">
    <citation type="journal article" date="2014" name="Int. J. Syst. Evol. Microbiol.">
        <title>Complete genome sequence of Corynebacterium casei LMG S-19264T (=DSM 44701T), isolated from a smear-ripened cheese.</title>
        <authorList>
            <consortium name="US DOE Joint Genome Institute (JGI-PGF)"/>
            <person name="Walter F."/>
            <person name="Albersmeier A."/>
            <person name="Kalinowski J."/>
            <person name="Ruckert C."/>
        </authorList>
    </citation>
    <scope>NUCLEOTIDE SEQUENCE</scope>
    <source>
        <strain evidence="4">KCTC 22169</strain>
    </source>
</reference>
<sequence length="320" mass="35829">MMSKFTAGVTGWFLALSVLVLGGCGVEGYEQRWEVAIKGAYQGSLSRDGNRLVVGAIHHGGSLWQVDPPARQFDWNHRPDGYTEILYTAFSPNRQYAMTADYHTLVLWDVETGENVWYWSAPARIQAVDLSADGRFALVGLSSNRAVLFDAINGGILREFAHGGPVISVSIDAEATRALTGSEDLTARLWNVQSGDNLRTFSMSNQVTLVELSDDGRQALIAPARESAEVWDIANQAKQVELPVDDHRIYSARFESNNRLLLGTTHRRLLQYDTRTGKRTGQWEIGNFWQNTYQSATVLDMTWRNDGLWVIGSDGYLYRF</sequence>
<dbReference type="PANTHER" id="PTHR19879">
    <property type="entry name" value="TRANSCRIPTION INITIATION FACTOR TFIID"/>
    <property type="match status" value="1"/>
</dbReference>
<dbReference type="SMART" id="SM00320">
    <property type="entry name" value="WD40"/>
    <property type="match status" value="3"/>
</dbReference>
<evidence type="ECO:0000256" key="1">
    <source>
        <dbReference type="ARBA" id="ARBA00022574"/>
    </source>
</evidence>
<organism evidence="4 5">
    <name type="scientific">Saccharospirillum salsuginis</name>
    <dbReference type="NCBI Taxonomy" id="418750"/>
    <lineage>
        <taxon>Bacteria</taxon>
        <taxon>Pseudomonadati</taxon>
        <taxon>Pseudomonadota</taxon>
        <taxon>Gammaproteobacteria</taxon>
        <taxon>Oceanospirillales</taxon>
        <taxon>Saccharospirillaceae</taxon>
        <taxon>Saccharospirillum</taxon>
    </lineage>
</organism>
<evidence type="ECO:0008006" key="6">
    <source>
        <dbReference type="Google" id="ProtNLM"/>
    </source>
</evidence>
<name>A0A918K383_9GAMM</name>
<dbReference type="EMBL" id="BMXR01000003">
    <property type="protein sequence ID" value="GGX47398.1"/>
    <property type="molecule type" value="Genomic_DNA"/>
</dbReference>
<dbReference type="InterPro" id="IPR015943">
    <property type="entry name" value="WD40/YVTN_repeat-like_dom_sf"/>
</dbReference>
<dbReference type="PROSITE" id="PS50294">
    <property type="entry name" value="WD_REPEATS_REGION"/>
    <property type="match status" value="1"/>
</dbReference>
<reference evidence="4" key="2">
    <citation type="submission" date="2020-09" db="EMBL/GenBank/DDBJ databases">
        <authorList>
            <person name="Sun Q."/>
            <person name="Kim S."/>
        </authorList>
    </citation>
    <scope>NUCLEOTIDE SEQUENCE</scope>
    <source>
        <strain evidence="4">KCTC 22169</strain>
    </source>
</reference>
<evidence type="ECO:0000256" key="3">
    <source>
        <dbReference type="PROSITE-ProRule" id="PRU00221"/>
    </source>
</evidence>
<comment type="caution">
    <text evidence="4">The sequence shown here is derived from an EMBL/GenBank/DDBJ whole genome shotgun (WGS) entry which is preliminary data.</text>
</comment>
<dbReference type="AlphaFoldDB" id="A0A918K383"/>
<dbReference type="Gene3D" id="2.130.10.10">
    <property type="entry name" value="YVTN repeat-like/Quinoprotein amine dehydrogenase"/>
    <property type="match status" value="1"/>
</dbReference>
<dbReference type="PROSITE" id="PS00678">
    <property type="entry name" value="WD_REPEATS_1"/>
    <property type="match status" value="1"/>
</dbReference>
<dbReference type="PROSITE" id="PS50082">
    <property type="entry name" value="WD_REPEATS_2"/>
    <property type="match status" value="1"/>
</dbReference>
<proteinExistence type="predicted"/>
<dbReference type="SUPFAM" id="SSF69322">
    <property type="entry name" value="Tricorn protease domain 2"/>
    <property type="match status" value="1"/>
</dbReference>
<dbReference type="InterPro" id="IPR019775">
    <property type="entry name" value="WD40_repeat_CS"/>
</dbReference>
<dbReference type="InterPro" id="IPR001680">
    <property type="entry name" value="WD40_rpt"/>
</dbReference>
<keyword evidence="2" id="KW-0677">Repeat</keyword>
<dbReference type="PANTHER" id="PTHR19879:SF9">
    <property type="entry name" value="TRANSCRIPTION INITIATION FACTOR TFIID SUBUNIT 5"/>
    <property type="match status" value="1"/>
</dbReference>
<dbReference type="RefSeq" id="WP_189607689.1">
    <property type="nucleotide sequence ID" value="NZ_BMXR01000003.1"/>
</dbReference>
<evidence type="ECO:0000256" key="2">
    <source>
        <dbReference type="ARBA" id="ARBA00022737"/>
    </source>
</evidence>
<evidence type="ECO:0000313" key="4">
    <source>
        <dbReference type="EMBL" id="GGX47398.1"/>
    </source>
</evidence>
<dbReference type="Proteomes" id="UP000626148">
    <property type="component" value="Unassembled WGS sequence"/>
</dbReference>
<protein>
    <recommendedName>
        <fullName evidence="6">WD40 repeat domain-containing protein</fullName>
    </recommendedName>
</protein>
<keyword evidence="1 3" id="KW-0853">WD repeat</keyword>
<dbReference type="Pfam" id="PF00400">
    <property type="entry name" value="WD40"/>
    <property type="match status" value="1"/>
</dbReference>
<dbReference type="PROSITE" id="PS51257">
    <property type="entry name" value="PROKAR_LIPOPROTEIN"/>
    <property type="match status" value="1"/>
</dbReference>
<accession>A0A918K383</accession>
<keyword evidence="5" id="KW-1185">Reference proteome</keyword>
<gene>
    <name evidence="4" type="ORF">GCM10007392_12800</name>
</gene>
<evidence type="ECO:0000313" key="5">
    <source>
        <dbReference type="Proteomes" id="UP000626148"/>
    </source>
</evidence>